<evidence type="ECO:0000256" key="9">
    <source>
        <dbReference type="ARBA" id="ARBA00022989"/>
    </source>
</evidence>
<evidence type="ECO:0000256" key="7">
    <source>
        <dbReference type="ARBA" id="ARBA00022795"/>
    </source>
</evidence>
<keyword evidence="4 13" id="KW-0813">Transport</keyword>
<comment type="function">
    <text evidence="12 13">Required for formation of the rod structure in the basal body of the flagellar apparatus. Together with FliI and FliH, may constitute the export apparatus of flagellin.</text>
</comment>
<keyword evidence="14" id="KW-0969">Cilium</keyword>
<keyword evidence="7 13" id="KW-1005">Bacterial flagellum biogenesis</keyword>
<dbReference type="GO" id="GO:0044780">
    <property type="term" value="P:bacterial-type flagellum assembly"/>
    <property type="evidence" value="ECO:0007669"/>
    <property type="project" value="InterPro"/>
</dbReference>
<comment type="subcellular location">
    <subcellularLocation>
        <location evidence="1">Cell membrane</location>
        <topology evidence="1">Multi-pass membrane protein</topology>
    </subcellularLocation>
</comment>
<gene>
    <name evidence="13 14" type="primary">flhB</name>
    <name evidence="14" type="ORF">CQA57_03275</name>
</gene>
<evidence type="ECO:0000256" key="10">
    <source>
        <dbReference type="ARBA" id="ARBA00023136"/>
    </source>
</evidence>
<dbReference type="InterPro" id="IPR029025">
    <property type="entry name" value="T3SS_substrate_exporter_C"/>
</dbReference>
<dbReference type="SUPFAM" id="SSF160544">
    <property type="entry name" value="EscU C-terminal domain-like"/>
    <property type="match status" value="1"/>
</dbReference>
<dbReference type="InterPro" id="IPR006136">
    <property type="entry name" value="FlhB"/>
</dbReference>
<dbReference type="RefSeq" id="WP_115578804.1">
    <property type="nucleotide sequence ID" value="NZ_NXLX01000005.1"/>
</dbReference>
<keyword evidence="9 13" id="KW-1133">Transmembrane helix</keyword>
<feature type="transmembrane region" description="Helical" evidence="13">
    <location>
        <begin position="188"/>
        <end position="208"/>
    </location>
</feature>
<dbReference type="PRINTS" id="PR00950">
    <property type="entry name" value="TYPE3IMSPROT"/>
</dbReference>
<feature type="transmembrane region" description="Helical" evidence="13">
    <location>
        <begin position="144"/>
        <end position="168"/>
    </location>
</feature>
<dbReference type="EMBL" id="NXLX01000005">
    <property type="protein sequence ID" value="RDU74122.1"/>
    <property type="molecule type" value="Genomic_DNA"/>
</dbReference>
<dbReference type="Proteomes" id="UP000256695">
    <property type="component" value="Unassembled WGS sequence"/>
</dbReference>
<evidence type="ECO:0000313" key="15">
    <source>
        <dbReference type="Proteomes" id="UP000256695"/>
    </source>
</evidence>
<dbReference type="GO" id="GO:0005886">
    <property type="term" value="C:plasma membrane"/>
    <property type="evidence" value="ECO:0007669"/>
    <property type="project" value="UniProtKB-SubCell"/>
</dbReference>
<keyword evidence="15" id="KW-1185">Reference proteome</keyword>
<comment type="caution">
    <text evidence="13">Lacks conserved residue(s) required for the propagation of feature annotation.</text>
</comment>
<dbReference type="InterPro" id="IPR006135">
    <property type="entry name" value="T3SS_substrate_exporter"/>
</dbReference>
<proteinExistence type="inferred from homology"/>
<organism evidence="14 15">
    <name type="scientific">Helicobacter anseris</name>
    <dbReference type="NCBI Taxonomy" id="375926"/>
    <lineage>
        <taxon>Bacteria</taxon>
        <taxon>Pseudomonadati</taxon>
        <taxon>Campylobacterota</taxon>
        <taxon>Epsilonproteobacteria</taxon>
        <taxon>Campylobacterales</taxon>
        <taxon>Helicobacteraceae</taxon>
        <taxon>Helicobacter</taxon>
    </lineage>
</organism>
<keyword evidence="6 13" id="KW-0812">Transmembrane</keyword>
<dbReference type="Pfam" id="PF01312">
    <property type="entry name" value="Bac_export_2"/>
    <property type="match status" value="1"/>
</dbReference>
<evidence type="ECO:0000256" key="8">
    <source>
        <dbReference type="ARBA" id="ARBA00022927"/>
    </source>
</evidence>
<comment type="caution">
    <text evidence="14">The sequence shown here is derived from an EMBL/GenBank/DDBJ whole genome shotgun (WGS) entry which is preliminary data.</text>
</comment>
<keyword evidence="14" id="KW-0966">Cell projection</keyword>
<evidence type="ECO:0000256" key="13">
    <source>
        <dbReference type="RuleBase" id="RU364091"/>
    </source>
</evidence>
<protein>
    <recommendedName>
        <fullName evidence="3 13">Flagellar biosynthetic protein FlhB</fullName>
    </recommendedName>
</protein>
<dbReference type="OrthoDB" id="9807950at2"/>
<evidence type="ECO:0000256" key="5">
    <source>
        <dbReference type="ARBA" id="ARBA00022475"/>
    </source>
</evidence>
<keyword evidence="8 13" id="KW-0653">Protein transport</keyword>
<evidence type="ECO:0000256" key="3">
    <source>
        <dbReference type="ARBA" id="ARBA00021622"/>
    </source>
</evidence>
<dbReference type="Gene3D" id="3.40.1690.10">
    <property type="entry name" value="secretion proteins EscU"/>
    <property type="match status" value="1"/>
</dbReference>
<keyword evidence="10 13" id="KW-0472">Membrane</keyword>
<evidence type="ECO:0000256" key="1">
    <source>
        <dbReference type="ARBA" id="ARBA00004651"/>
    </source>
</evidence>
<dbReference type="PANTHER" id="PTHR30531">
    <property type="entry name" value="FLAGELLAR BIOSYNTHETIC PROTEIN FLHB"/>
    <property type="match status" value="1"/>
</dbReference>
<comment type="similarity">
    <text evidence="2 13">Belongs to the type III secretion exporter family.</text>
</comment>
<evidence type="ECO:0000256" key="4">
    <source>
        <dbReference type="ARBA" id="ARBA00022448"/>
    </source>
</evidence>
<dbReference type="Gene3D" id="6.10.250.2080">
    <property type="match status" value="1"/>
</dbReference>
<keyword evidence="14" id="KW-0282">Flagellum</keyword>
<name>A0A3D8J9K7_9HELI</name>
<dbReference type="GO" id="GO:0009306">
    <property type="term" value="P:protein secretion"/>
    <property type="evidence" value="ECO:0007669"/>
    <property type="project" value="InterPro"/>
</dbReference>
<evidence type="ECO:0000256" key="6">
    <source>
        <dbReference type="ARBA" id="ARBA00022692"/>
    </source>
</evidence>
<accession>A0A3D8J9K7</accession>
<evidence type="ECO:0000256" key="2">
    <source>
        <dbReference type="ARBA" id="ARBA00010690"/>
    </source>
</evidence>
<dbReference type="PANTHER" id="PTHR30531:SF12">
    <property type="entry name" value="FLAGELLAR BIOSYNTHETIC PROTEIN FLHB"/>
    <property type="match status" value="1"/>
</dbReference>
<keyword evidence="5 13" id="KW-1003">Cell membrane</keyword>
<sequence length="354" mass="40216">MADEQEKQEAPSARKIQKAREEGNVAKSPEIVAFLGFIVGIFTIFALFPFWLNNFEGIYITCLQFFNTDFTFNNIFNLFLILLWRIALMLLPIFLALMLAGIIGNIAQFGFLLAPKVLKPKLSKLNPIKGLKNIFSLKKLLDGILITLKVFIAFILGGGLLLLFLQQIPQVAMFNLFSQMIWVRDKALILIAVLLILFFVMAMSDFLIKKYQYIKSLRMSKQEVKDEYKQQEGNPEVKAKIRQIMMKNTVGKMMSAIPSADVVVTNPTHYAIALRFSEKDPAPVVVAKGVDHLAIRIKGIAREHNIEIIENPKLARALYKQVDLEEPIPRSLFEAVAIVFAQIKSMQEKHRKST</sequence>
<evidence type="ECO:0000256" key="11">
    <source>
        <dbReference type="ARBA" id="ARBA00023225"/>
    </source>
</evidence>
<dbReference type="AlphaFoldDB" id="A0A3D8J9K7"/>
<dbReference type="NCBIfam" id="TIGR00328">
    <property type="entry name" value="flhB"/>
    <property type="match status" value="1"/>
</dbReference>
<reference evidence="14 15" key="1">
    <citation type="submission" date="2018-04" db="EMBL/GenBank/DDBJ databases">
        <title>Novel Campyloabacter and Helicobacter Species and Strains.</title>
        <authorList>
            <person name="Mannion A.J."/>
            <person name="Shen Z."/>
            <person name="Fox J.G."/>
        </authorList>
    </citation>
    <scope>NUCLEOTIDE SEQUENCE [LARGE SCALE GENOMIC DNA]</scope>
    <source>
        <strain evidence="14 15">MIT 04-9362</strain>
    </source>
</reference>
<evidence type="ECO:0000313" key="14">
    <source>
        <dbReference type="EMBL" id="RDU74122.1"/>
    </source>
</evidence>
<keyword evidence="11 13" id="KW-1006">Bacterial flagellum protein export</keyword>
<feature type="transmembrane region" description="Helical" evidence="13">
    <location>
        <begin position="31"/>
        <end position="53"/>
    </location>
</feature>
<evidence type="ECO:0000256" key="12">
    <source>
        <dbReference type="ARBA" id="ARBA00025078"/>
    </source>
</evidence>